<dbReference type="EMBL" id="FWZT01000015">
    <property type="protein sequence ID" value="SMF50197.1"/>
    <property type="molecule type" value="Genomic_DNA"/>
</dbReference>
<evidence type="ECO:0000313" key="1">
    <source>
        <dbReference type="EMBL" id="SMF50197.1"/>
    </source>
</evidence>
<evidence type="ECO:0000313" key="2">
    <source>
        <dbReference type="Proteomes" id="UP000192907"/>
    </source>
</evidence>
<dbReference type="STRING" id="1513793.SAMN06296036_115167"/>
<gene>
    <name evidence="1" type="ORF">SAMN06296036_115167</name>
</gene>
<sequence>MNRFEVKWIDSKTVKVLGTIDENFVFEDEVAKFKDEVYIDLQGVERINSCGVREWIKAILKTEAKIHFVNCSSVIVSQFSMIPEFLGKHGVVESFETQFVCDNCGHEESKILKVGKDIQPGQEIYEEGPEVECPECGSMMECDHNPELYFSFLSEVS</sequence>
<dbReference type="OrthoDB" id="5292990at2"/>
<reference evidence="2" key="1">
    <citation type="submission" date="2017-04" db="EMBL/GenBank/DDBJ databases">
        <authorList>
            <person name="Varghese N."/>
            <person name="Submissions S."/>
        </authorList>
    </citation>
    <scope>NUCLEOTIDE SEQUENCE [LARGE SCALE GENOMIC DNA]</scope>
    <source>
        <strain evidence="2">RKEM611</strain>
    </source>
</reference>
<proteinExistence type="predicted"/>
<keyword evidence="2" id="KW-1185">Reference proteome</keyword>
<evidence type="ECO:0008006" key="3">
    <source>
        <dbReference type="Google" id="ProtNLM"/>
    </source>
</evidence>
<organism evidence="1 2">
    <name type="scientific">Pseudobacteriovorax antillogorgiicola</name>
    <dbReference type="NCBI Taxonomy" id="1513793"/>
    <lineage>
        <taxon>Bacteria</taxon>
        <taxon>Pseudomonadati</taxon>
        <taxon>Bdellovibrionota</taxon>
        <taxon>Oligoflexia</taxon>
        <taxon>Oligoflexales</taxon>
        <taxon>Pseudobacteriovoracaceae</taxon>
        <taxon>Pseudobacteriovorax</taxon>
    </lineage>
</organism>
<dbReference type="Proteomes" id="UP000192907">
    <property type="component" value="Unassembled WGS sequence"/>
</dbReference>
<accession>A0A1Y6C857</accession>
<name>A0A1Y6C857_9BACT</name>
<dbReference type="AlphaFoldDB" id="A0A1Y6C857"/>
<dbReference type="RefSeq" id="WP_132319924.1">
    <property type="nucleotide sequence ID" value="NZ_FWZT01000015.1"/>
</dbReference>
<protein>
    <recommendedName>
        <fullName evidence="3">STAS domain-containing protein</fullName>
    </recommendedName>
</protein>